<dbReference type="AlphaFoldDB" id="A0A174C704"/>
<evidence type="ECO:0000313" key="2">
    <source>
        <dbReference type="Proteomes" id="UP000095544"/>
    </source>
</evidence>
<proteinExistence type="predicted"/>
<dbReference type="Proteomes" id="UP000095544">
    <property type="component" value="Unassembled WGS sequence"/>
</dbReference>
<organism evidence="1 2">
    <name type="scientific">Faecalicatena contorta</name>
    <dbReference type="NCBI Taxonomy" id="39482"/>
    <lineage>
        <taxon>Bacteria</taxon>
        <taxon>Bacillati</taxon>
        <taxon>Bacillota</taxon>
        <taxon>Clostridia</taxon>
        <taxon>Lachnospirales</taxon>
        <taxon>Lachnospiraceae</taxon>
        <taxon>Faecalicatena</taxon>
    </lineage>
</organism>
<evidence type="ECO:0000313" key="1">
    <source>
        <dbReference type="EMBL" id="CUO08059.1"/>
    </source>
</evidence>
<reference evidence="1 2" key="1">
    <citation type="submission" date="2015-09" db="EMBL/GenBank/DDBJ databases">
        <authorList>
            <consortium name="Pathogen Informatics"/>
        </authorList>
    </citation>
    <scope>NUCLEOTIDE SEQUENCE [LARGE SCALE GENOMIC DNA]</scope>
    <source>
        <strain evidence="1 2">2789STDY5834876</strain>
    </source>
</reference>
<protein>
    <submittedName>
        <fullName evidence="1">Uncharacterized protein</fullName>
    </submittedName>
</protein>
<dbReference type="STRING" id="39482.ERS852491_01232"/>
<name>A0A174C704_9FIRM</name>
<dbReference type="EMBL" id="CYZU01000008">
    <property type="protein sequence ID" value="CUO08059.1"/>
    <property type="molecule type" value="Genomic_DNA"/>
</dbReference>
<gene>
    <name evidence="1" type="ORF">ERS852491_01232</name>
</gene>
<sequence length="58" mass="6114">MKQIILPVTVHLNIRLPLALLQPEPADAPTGPEPEAHACQGCGNCGGCGKCQHEEKQA</sequence>
<accession>A0A174C704</accession>
<dbReference type="RefSeq" id="WP_002596503.1">
    <property type="nucleotide sequence ID" value="NZ_CYZU01000008.1"/>
</dbReference>